<dbReference type="PROSITE" id="PS51152">
    <property type="entry name" value="NFYA_HAP2_2"/>
    <property type="match status" value="1"/>
</dbReference>
<dbReference type="PANTHER" id="PTHR12632">
    <property type="entry name" value="TRANSCRIPTION FACTOR NF-Y ALPHA-RELATED"/>
    <property type="match status" value="1"/>
</dbReference>
<dbReference type="SMART" id="SM00521">
    <property type="entry name" value="CBF"/>
    <property type="match status" value="1"/>
</dbReference>
<dbReference type="Pfam" id="PF02045">
    <property type="entry name" value="CBFB_NFYA"/>
    <property type="match status" value="1"/>
</dbReference>
<comment type="subcellular location">
    <subcellularLocation>
        <location evidence="1 8">Nucleus</location>
    </subcellularLocation>
</comment>
<dbReference type="PRINTS" id="PR00616">
    <property type="entry name" value="CCAATSUBUNTB"/>
</dbReference>
<sequence>MRTKHESPYFKPWWCRGGTLRAERRHGGFEVRTTIFGVGRFTKERERERERERVGGVLLGLGFFFFSLFLGHPDWCLDHLPQPRAIPRPELARLGAATATPDAENLKPSIASERVAICSLGDHSMESRHVGTNLVEPGVQSVVPSAVVVQPWWRGPPAFGVAQPLGGSTPKASQSQMGDGANGDVGSQTHSSGEQKAGSIGQENQLLPPASSVLAPGLPEFVPQTQLELGQSIACAPFPYSDPYFTGVMTPYGTQALMQSQFIGMPHTRMPLRLEMAEEPVYVNAKQYHGILRRRQSRAKAELEKKVIKSRKPYLHESRHQHAMRRARGSGGRFLNTKKAEGNAADSQQAEKGMNALPTQSAASSASEGLPSDSSGEVAVITGTRISSGNDSPHSRFHRSSIQSKSSGIPVNRPPDRAVAI</sequence>
<evidence type="ECO:0000256" key="6">
    <source>
        <dbReference type="ARBA" id="ARBA00023242"/>
    </source>
</evidence>
<evidence type="ECO:0000313" key="12">
    <source>
        <dbReference type="Proteomes" id="UP000092600"/>
    </source>
</evidence>
<dbReference type="AlphaFoldDB" id="A0A199VBK8"/>
<feature type="region of interest" description="Disordered" evidence="9">
    <location>
        <begin position="314"/>
        <end position="421"/>
    </location>
</feature>
<dbReference type="Proteomes" id="UP000092600">
    <property type="component" value="Unassembled WGS sequence"/>
</dbReference>
<dbReference type="GO" id="GO:0003677">
    <property type="term" value="F:DNA binding"/>
    <property type="evidence" value="ECO:0007669"/>
    <property type="project" value="UniProtKB-KW"/>
</dbReference>
<comment type="caution">
    <text evidence="11">The sequence shown here is derived from an EMBL/GenBank/DDBJ whole genome shotgun (WGS) entry which is preliminary data.</text>
</comment>
<evidence type="ECO:0000256" key="9">
    <source>
        <dbReference type="SAM" id="MobiDB-lite"/>
    </source>
</evidence>
<comment type="function">
    <text evidence="8">Component of the sequence-specific heterotrimeric transcription factor (NF-Y) which specifically recognizes a 5'-CCAAT-3' box motif found in the promoters of its target genes.</text>
</comment>
<dbReference type="EMBL" id="LSRQ01002466">
    <property type="protein sequence ID" value="OAY74185.1"/>
    <property type="molecule type" value="Genomic_DNA"/>
</dbReference>
<keyword evidence="10" id="KW-0472">Membrane</keyword>
<evidence type="ECO:0000256" key="7">
    <source>
        <dbReference type="ARBA" id="ARBA00025911"/>
    </source>
</evidence>
<evidence type="ECO:0000256" key="3">
    <source>
        <dbReference type="ARBA" id="ARBA00023125"/>
    </source>
</evidence>
<evidence type="ECO:0000256" key="8">
    <source>
        <dbReference type="RuleBase" id="RU367155"/>
    </source>
</evidence>
<proteinExistence type="inferred from homology"/>
<name>A0A199VBK8_ANACO</name>
<evidence type="ECO:0000256" key="5">
    <source>
        <dbReference type="ARBA" id="ARBA00023163"/>
    </source>
</evidence>
<keyword evidence="3 8" id="KW-0238">DNA-binding</keyword>
<evidence type="ECO:0000313" key="11">
    <source>
        <dbReference type="EMBL" id="OAY74185.1"/>
    </source>
</evidence>
<comment type="similarity">
    <text evidence="8">Belongs to the NFYA/HAP2 subunit family.</text>
</comment>
<dbReference type="GO" id="GO:0003700">
    <property type="term" value="F:DNA-binding transcription factor activity"/>
    <property type="evidence" value="ECO:0007669"/>
    <property type="project" value="UniProtKB-UniRule"/>
</dbReference>
<dbReference type="InterPro" id="IPR001289">
    <property type="entry name" value="NFYA"/>
</dbReference>
<evidence type="ECO:0000256" key="2">
    <source>
        <dbReference type="ARBA" id="ARBA00023015"/>
    </source>
</evidence>
<dbReference type="PROSITE" id="PS00686">
    <property type="entry name" value="NFYA_HAP2_1"/>
    <property type="match status" value="1"/>
</dbReference>
<keyword evidence="6 8" id="KW-0539">Nucleus</keyword>
<dbReference type="Gene3D" id="6.10.250.2430">
    <property type="match status" value="1"/>
</dbReference>
<evidence type="ECO:0000256" key="1">
    <source>
        <dbReference type="ARBA" id="ARBA00004123"/>
    </source>
</evidence>
<feature type="compositionally biased region" description="Polar residues" evidence="9">
    <location>
        <begin position="185"/>
        <end position="194"/>
    </location>
</feature>
<keyword evidence="2 8" id="KW-0805">Transcription regulation</keyword>
<feature type="region of interest" description="Disordered" evidence="9">
    <location>
        <begin position="161"/>
        <end position="200"/>
    </location>
</feature>
<feature type="transmembrane region" description="Helical" evidence="10">
    <location>
        <begin position="54"/>
        <end position="72"/>
    </location>
</feature>
<gene>
    <name evidence="11" type="ORF">ACMD2_14100</name>
</gene>
<feature type="compositionally biased region" description="Polar residues" evidence="9">
    <location>
        <begin position="400"/>
        <end position="409"/>
    </location>
</feature>
<reference evidence="11 12" key="1">
    <citation type="journal article" date="2016" name="DNA Res.">
        <title>The draft genome of MD-2 pineapple using hybrid error correction of long reads.</title>
        <authorList>
            <person name="Redwan R.M."/>
            <person name="Saidin A."/>
            <person name="Kumar S.V."/>
        </authorList>
    </citation>
    <scope>NUCLEOTIDE SEQUENCE [LARGE SCALE GENOMIC DNA]</scope>
    <source>
        <strain evidence="12">cv. MD2</strain>
        <tissue evidence="11">Leaf</tissue>
    </source>
</reference>
<keyword evidence="10" id="KW-1133">Transmembrane helix</keyword>
<dbReference type="InterPro" id="IPR018362">
    <property type="entry name" value="CCAAT-binding_factor_CS"/>
</dbReference>
<accession>A0A199VBK8</accession>
<keyword evidence="4" id="KW-0010">Activator</keyword>
<feature type="compositionally biased region" description="Polar residues" evidence="9">
    <location>
        <begin position="357"/>
        <end position="375"/>
    </location>
</feature>
<dbReference type="STRING" id="4615.A0A199VBK8"/>
<comment type="subunit">
    <text evidence="7">Heterotrimeric transcription factor composed of three components, NF-YA, NF-YB and NF-YC. NF-YB and NF-YC must interact and dimerize for NF-YA association and DNA binding.</text>
</comment>
<dbReference type="GO" id="GO:0016602">
    <property type="term" value="C:CCAAT-binding factor complex"/>
    <property type="evidence" value="ECO:0007669"/>
    <property type="project" value="InterPro"/>
</dbReference>
<evidence type="ECO:0000256" key="4">
    <source>
        <dbReference type="ARBA" id="ARBA00023159"/>
    </source>
</evidence>
<keyword evidence="10" id="KW-0812">Transmembrane</keyword>
<keyword evidence="5 8" id="KW-0804">Transcription</keyword>
<protein>
    <recommendedName>
        <fullName evidence="8">Nuclear transcription factor Y subunit</fullName>
    </recommendedName>
</protein>
<evidence type="ECO:0000256" key="10">
    <source>
        <dbReference type="SAM" id="Phobius"/>
    </source>
</evidence>
<organism evidence="11 12">
    <name type="scientific">Ananas comosus</name>
    <name type="common">Pineapple</name>
    <name type="synonym">Ananas ananas</name>
    <dbReference type="NCBI Taxonomy" id="4615"/>
    <lineage>
        <taxon>Eukaryota</taxon>
        <taxon>Viridiplantae</taxon>
        <taxon>Streptophyta</taxon>
        <taxon>Embryophyta</taxon>
        <taxon>Tracheophyta</taxon>
        <taxon>Spermatophyta</taxon>
        <taxon>Magnoliopsida</taxon>
        <taxon>Liliopsida</taxon>
        <taxon>Poales</taxon>
        <taxon>Bromeliaceae</taxon>
        <taxon>Bromelioideae</taxon>
        <taxon>Ananas</taxon>
    </lineage>
</organism>